<keyword evidence="3" id="KW-1185">Reference proteome</keyword>
<dbReference type="KEGG" id="emx:FKV68_18210"/>
<proteinExistence type="predicted"/>
<dbReference type="Pfam" id="PF13302">
    <property type="entry name" value="Acetyltransf_3"/>
    <property type="match status" value="1"/>
</dbReference>
<sequence length="235" mass="26734">MRDLANWKGCPAPRPVFIEGRYVRLEPYDRAQHLKALWGDAFGGLAINPLLRYFTQDDFSGIDAFDAWLTAAQEKSGWVTEVFRDKSTGKVVGMANYMRADPANGVVEVGAVAHGPLMARSTLSTEAQYLMARHVFEDLGYRRYEWKCHSENQPSRTTAARLGFTFEGIFRQHMISKHANRDTAWFSIIDSEWPPIKAAFEAWLSPENFHGDGRQKRCLKDIRADMKARSELESA</sequence>
<dbReference type="RefSeq" id="WP_180941554.1">
    <property type="nucleotide sequence ID" value="NZ_CP041238.1"/>
</dbReference>
<evidence type="ECO:0000313" key="2">
    <source>
        <dbReference type="EMBL" id="QLL63856.1"/>
    </source>
</evidence>
<keyword evidence="2" id="KW-0808">Transferase</keyword>
<dbReference type="FunFam" id="3.40.630.30:FF:000047">
    <property type="entry name" value="Acetyltransferase, GNAT family"/>
    <property type="match status" value="1"/>
</dbReference>
<dbReference type="PANTHER" id="PTHR43441:SF2">
    <property type="entry name" value="FAMILY ACETYLTRANSFERASE, PUTATIVE (AFU_ORTHOLOGUE AFUA_7G00850)-RELATED"/>
    <property type="match status" value="1"/>
</dbReference>
<dbReference type="InterPro" id="IPR016181">
    <property type="entry name" value="Acyl_CoA_acyltransferase"/>
</dbReference>
<evidence type="ECO:0000313" key="3">
    <source>
        <dbReference type="Proteomes" id="UP000510721"/>
    </source>
</evidence>
<dbReference type="GO" id="GO:0005737">
    <property type="term" value="C:cytoplasm"/>
    <property type="evidence" value="ECO:0007669"/>
    <property type="project" value="TreeGrafter"/>
</dbReference>
<reference evidence="2 3" key="1">
    <citation type="submission" date="2019-06" db="EMBL/GenBank/DDBJ databases">
        <title>Complete genome sequence of Ensifer mexicanus ITTG R7 isolated from nodules of Acacia angustissima (Mill.) Kuntze.</title>
        <authorList>
            <person name="Rincon-Rosales R."/>
            <person name="Rogel M.A."/>
            <person name="Guerrero G."/>
            <person name="Rincon-Molina C.I."/>
            <person name="Lopez-Lopez A."/>
            <person name="Martinez-Romero E."/>
        </authorList>
    </citation>
    <scope>NUCLEOTIDE SEQUENCE [LARGE SCALE GENOMIC DNA]</scope>
    <source>
        <strain evidence="2 3">ITTG R7</strain>
    </source>
</reference>
<dbReference type="GO" id="GO:0008999">
    <property type="term" value="F:protein-N-terminal-alanine acetyltransferase activity"/>
    <property type="evidence" value="ECO:0007669"/>
    <property type="project" value="TreeGrafter"/>
</dbReference>
<organism evidence="2 3">
    <name type="scientific">Sinorhizobium mexicanum</name>
    <dbReference type="NCBI Taxonomy" id="375549"/>
    <lineage>
        <taxon>Bacteria</taxon>
        <taxon>Pseudomonadati</taxon>
        <taxon>Pseudomonadota</taxon>
        <taxon>Alphaproteobacteria</taxon>
        <taxon>Hyphomicrobiales</taxon>
        <taxon>Rhizobiaceae</taxon>
        <taxon>Sinorhizobium/Ensifer group</taxon>
        <taxon>Sinorhizobium</taxon>
    </lineage>
</organism>
<dbReference type="SUPFAM" id="SSF55729">
    <property type="entry name" value="Acyl-CoA N-acyltransferases (Nat)"/>
    <property type="match status" value="1"/>
</dbReference>
<dbReference type="InterPro" id="IPR051908">
    <property type="entry name" value="Ribosomal_N-acetyltransferase"/>
</dbReference>
<dbReference type="EMBL" id="CP041238">
    <property type="protein sequence ID" value="QLL63856.1"/>
    <property type="molecule type" value="Genomic_DNA"/>
</dbReference>
<dbReference type="Gene3D" id="3.40.630.30">
    <property type="match status" value="1"/>
</dbReference>
<dbReference type="AlphaFoldDB" id="A0A859QTK8"/>
<accession>A0A859QTK8</accession>
<evidence type="ECO:0000259" key="1">
    <source>
        <dbReference type="Pfam" id="PF13302"/>
    </source>
</evidence>
<dbReference type="Proteomes" id="UP000510721">
    <property type="component" value="Chromosome"/>
</dbReference>
<dbReference type="PANTHER" id="PTHR43441">
    <property type="entry name" value="RIBOSOMAL-PROTEIN-SERINE ACETYLTRANSFERASE"/>
    <property type="match status" value="1"/>
</dbReference>
<name>A0A859QTK8_9HYPH</name>
<feature type="domain" description="N-acetyltransferase" evidence="1">
    <location>
        <begin position="63"/>
        <end position="165"/>
    </location>
</feature>
<dbReference type="GO" id="GO:1990189">
    <property type="term" value="F:protein N-terminal-serine acetyltransferase activity"/>
    <property type="evidence" value="ECO:0007669"/>
    <property type="project" value="TreeGrafter"/>
</dbReference>
<dbReference type="InterPro" id="IPR000182">
    <property type="entry name" value="GNAT_dom"/>
</dbReference>
<gene>
    <name evidence="2" type="ORF">FKV68_18210</name>
</gene>
<protein>
    <submittedName>
        <fullName evidence="2">GNAT family N-acetyltransferase</fullName>
    </submittedName>
</protein>